<protein>
    <submittedName>
        <fullName evidence="2">Uncharacterized protein</fullName>
    </submittedName>
</protein>
<keyword evidence="1" id="KW-0812">Transmembrane</keyword>
<accession>A0A932YXK2</accession>
<sequence>MSARFGANTVDHIYRWLGYFTSLYLIAAAVEFFAHLHAAYPEAERLLDALSEPYLGALATYVVLKELRKRRGVPPLHRGEHFVAAWLILLAVTTLAVAFTATYRFDPVYHLIISNSLASFIIFLGSRIHRP</sequence>
<feature type="transmembrane region" description="Helical" evidence="1">
    <location>
        <begin position="108"/>
        <end position="126"/>
    </location>
</feature>
<feature type="transmembrane region" description="Helical" evidence="1">
    <location>
        <begin position="12"/>
        <end position="34"/>
    </location>
</feature>
<reference evidence="2" key="1">
    <citation type="submission" date="2020-07" db="EMBL/GenBank/DDBJ databases">
        <title>Huge and variable diversity of episymbiotic CPR bacteria and DPANN archaea in groundwater ecosystems.</title>
        <authorList>
            <person name="He C.Y."/>
            <person name="Keren R."/>
            <person name="Whittaker M."/>
            <person name="Farag I.F."/>
            <person name="Doudna J."/>
            <person name="Cate J.H.D."/>
            <person name="Banfield J.F."/>
        </authorList>
    </citation>
    <scope>NUCLEOTIDE SEQUENCE</scope>
    <source>
        <strain evidence="2">NC_groundwater_1226_Ag_S-0.1um_59_124</strain>
    </source>
</reference>
<dbReference type="Proteomes" id="UP000704960">
    <property type="component" value="Unassembled WGS sequence"/>
</dbReference>
<evidence type="ECO:0000313" key="2">
    <source>
        <dbReference type="EMBL" id="MBI4132126.1"/>
    </source>
</evidence>
<dbReference type="EMBL" id="JACQMJ010000004">
    <property type="protein sequence ID" value="MBI4132126.1"/>
    <property type="molecule type" value="Genomic_DNA"/>
</dbReference>
<keyword evidence="1" id="KW-0472">Membrane</keyword>
<evidence type="ECO:0000313" key="3">
    <source>
        <dbReference type="Proteomes" id="UP000704960"/>
    </source>
</evidence>
<comment type="caution">
    <text evidence="2">The sequence shown here is derived from an EMBL/GenBank/DDBJ whole genome shotgun (WGS) entry which is preliminary data.</text>
</comment>
<gene>
    <name evidence="2" type="ORF">HY474_00670</name>
</gene>
<proteinExistence type="predicted"/>
<evidence type="ECO:0000256" key="1">
    <source>
        <dbReference type="SAM" id="Phobius"/>
    </source>
</evidence>
<name>A0A932YXK2_9BACT</name>
<feature type="transmembrane region" description="Helical" evidence="1">
    <location>
        <begin position="84"/>
        <end position="102"/>
    </location>
</feature>
<keyword evidence="1" id="KW-1133">Transmembrane helix</keyword>
<organism evidence="2 3">
    <name type="scientific">Candidatus Sungiibacteriota bacterium</name>
    <dbReference type="NCBI Taxonomy" id="2750080"/>
    <lineage>
        <taxon>Bacteria</taxon>
        <taxon>Candidatus Sungiibacteriota</taxon>
    </lineage>
</organism>
<dbReference type="AlphaFoldDB" id="A0A932YXK2"/>